<proteinExistence type="predicted"/>
<organism evidence="1 2">
    <name type="scientific">Caerostris extrusa</name>
    <name type="common">Bark spider</name>
    <name type="synonym">Caerostris bankana</name>
    <dbReference type="NCBI Taxonomy" id="172846"/>
    <lineage>
        <taxon>Eukaryota</taxon>
        <taxon>Metazoa</taxon>
        <taxon>Ecdysozoa</taxon>
        <taxon>Arthropoda</taxon>
        <taxon>Chelicerata</taxon>
        <taxon>Arachnida</taxon>
        <taxon>Araneae</taxon>
        <taxon>Araneomorphae</taxon>
        <taxon>Entelegynae</taxon>
        <taxon>Araneoidea</taxon>
        <taxon>Araneidae</taxon>
        <taxon>Caerostris</taxon>
    </lineage>
</organism>
<dbReference type="AlphaFoldDB" id="A0AAV4V3X8"/>
<accession>A0AAV4V3X8</accession>
<dbReference type="Proteomes" id="UP001054945">
    <property type="component" value="Unassembled WGS sequence"/>
</dbReference>
<dbReference type="EMBL" id="BPLR01013856">
    <property type="protein sequence ID" value="GIY64275.1"/>
    <property type="molecule type" value="Genomic_DNA"/>
</dbReference>
<keyword evidence="2" id="KW-1185">Reference proteome</keyword>
<evidence type="ECO:0000313" key="1">
    <source>
        <dbReference type="EMBL" id="GIY64275.1"/>
    </source>
</evidence>
<name>A0AAV4V3X8_CAEEX</name>
<reference evidence="1 2" key="1">
    <citation type="submission" date="2021-06" db="EMBL/GenBank/DDBJ databases">
        <title>Caerostris extrusa draft genome.</title>
        <authorList>
            <person name="Kono N."/>
            <person name="Arakawa K."/>
        </authorList>
    </citation>
    <scope>NUCLEOTIDE SEQUENCE [LARGE SCALE GENOMIC DNA]</scope>
</reference>
<evidence type="ECO:0000313" key="2">
    <source>
        <dbReference type="Proteomes" id="UP001054945"/>
    </source>
</evidence>
<comment type="caution">
    <text evidence="1">The sequence shown here is derived from an EMBL/GenBank/DDBJ whole genome shotgun (WGS) entry which is preliminary data.</text>
</comment>
<gene>
    <name evidence="1" type="ORF">CEXT_458771</name>
</gene>
<sequence>MDSEPLTNTQAKARIPGPEAYGTKGQIANQLAMGQKDETTHELILCIRSYNLNTSKARESVTGNELINTLPLGNTSRSLCIQSPSHIIQHLQRIKSCSSFSTFEEFKLLLLRGSLLSQSKNHADVVVRSLIVSTPFSE</sequence>
<protein>
    <submittedName>
        <fullName evidence="1">Uncharacterized protein</fullName>
    </submittedName>
</protein>